<reference evidence="2" key="1">
    <citation type="submission" date="2017-06" db="EMBL/GenBank/DDBJ databases">
        <authorList>
            <person name="Varghese N."/>
            <person name="Submissions S."/>
        </authorList>
    </citation>
    <scope>NUCLEOTIDE SEQUENCE [LARGE SCALE GENOMIC DNA]</scope>
    <source>
        <strain evidence="2">Ca-68</strain>
    </source>
</reference>
<dbReference type="InterPro" id="IPR036388">
    <property type="entry name" value="WH-like_DNA-bd_sf"/>
</dbReference>
<name>A0A238YSH3_9PROT</name>
<dbReference type="SUPFAM" id="SSF46689">
    <property type="entry name" value="Homeodomain-like"/>
    <property type="match status" value="1"/>
</dbReference>
<sequence>MTRLIAVNEHGYRIGEDHHNAKYSNTEVGMVFQLRDSGMSYLEIARKMEIPKSTIRDFIKGHKRCQFAAKHKKVEV</sequence>
<dbReference type="Gene3D" id="1.10.10.10">
    <property type="entry name" value="Winged helix-like DNA-binding domain superfamily/Winged helix DNA-binding domain"/>
    <property type="match status" value="1"/>
</dbReference>
<dbReference type="EMBL" id="FZOA01000003">
    <property type="protein sequence ID" value="SNR73641.1"/>
    <property type="molecule type" value="Genomic_DNA"/>
</dbReference>
<dbReference type="Proteomes" id="UP000198305">
    <property type="component" value="Unassembled WGS sequence"/>
</dbReference>
<dbReference type="OrthoDB" id="8643926at2"/>
<dbReference type="InterPro" id="IPR009057">
    <property type="entry name" value="Homeodomain-like_sf"/>
</dbReference>
<evidence type="ECO:0000313" key="1">
    <source>
        <dbReference type="EMBL" id="SNR73641.1"/>
    </source>
</evidence>
<keyword evidence="2" id="KW-1185">Reference proteome</keyword>
<protein>
    <submittedName>
        <fullName evidence="1">Uncharacterized protein</fullName>
    </submittedName>
</protein>
<proteinExistence type="predicted"/>
<accession>A0A238YSH3</accession>
<organism evidence="1 2">
    <name type="scientific">Methylobacillus rhizosphaerae</name>
    <dbReference type="NCBI Taxonomy" id="551994"/>
    <lineage>
        <taxon>Bacteria</taxon>
        <taxon>Pseudomonadati</taxon>
        <taxon>Pseudomonadota</taxon>
        <taxon>Betaproteobacteria</taxon>
        <taxon>Nitrosomonadales</taxon>
        <taxon>Methylophilaceae</taxon>
        <taxon>Methylobacillus</taxon>
    </lineage>
</organism>
<dbReference type="AlphaFoldDB" id="A0A238YSH3"/>
<evidence type="ECO:0000313" key="2">
    <source>
        <dbReference type="Proteomes" id="UP000198305"/>
    </source>
</evidence>
<gene>
    <name evidence="1" type="ORF">SAMN05192560_0770</name>
</gene>